<protein>
    <submittedName>
        <fullName evidence="1">Uncharacterized protein</fullName>
    </submittedName>
</protein>
<name>A0AAV6Z6F3_ENGPU</name>
<comment type="caution">
    <text evidence="1">The sequence shown here is derived from an EMBL/GenBank/DDBJ whole genome shotgun (WGS) entry which is preliminary data.</text>
</comment>
<evidence type="ECO:0000313" key="1">
    <source>
        <dbReference type="EMBL" id="KAG8542897.1"/>
    </source>
</evidence>
<accession>A0AAV6Z6F3</accession>
<gene>
    <name evidence="1" type="ORF">GDO81_025865</name>
</gene>
<sequence length="86" mass="9574">MAFDRAENDANDLLRSSAIMCEGRRVPSRTGRQHMSHTATILPIGHEITALQLQLLLDAVNVFLLYTSHYTGSTSKKSCLINPFMP</sequence>
<evidence type="ECO:0000313" key="2">
    <source>
        <dbReference type="Proteomes" id="UP000824782"/>
    </source>
</evidence>
<proteinExistence type="predicted"/>
<reference evidence="1" key="1">
    <citation type="thesis" date="2020" institute="ProQuest LLC" country="789 East Eisenhower Parkway, Ann Arbor, MI, USA">
        <title>Comparative Genomics and Chromosome Evolution.</title>
        <authorList>
            <person name="Mudd A.B."/>
        </authorList>
    </citation>
    <scope>NUCLEOTIDE SEQUENCE</scope>
    <source>
        <strain evidence="1">237g6f4</strain>
        <tissue evidence="1">Blood</tissue>
    </source>
</reference>
<keyword evidence="2" id="KW-1185">Reference proteome</keyword>
<dbReference type="Proteomes" id="UP000824782">
    <property type="component" value="Unassembled WGS sequence"/>
</dbReference>
<dbReference type="EMBL" id="WNYA01004264">
    <property type="protein sequence ID" value="KAG8542897.1"/>
    <property type="molecule type" value="Genomic_DNA"/>
</dbReference>
<organism evidence="1 2">
    <name type="scientific">Engystomops pustulosus</name>
    <name type="common">Tungara frog</name>
    <name type="synonym">Physalaemus pustulosus</name>
    <dbReference type="NCBI Taxonomy" id="76066"/>
    <lineage>
        <taxon>Eukaryota</taxon>
        <taxon>Metazoa</taxon>
        <taxon>Chordata</taxon>
        <taxon>Craniata</taxon>
        <taxon>Vertebrata</taxon>
        <taxon>Euteleostomi</taxon>
        <taxon>Amphibia</taxon>
        <taxon>Batrachia</taxon>
        <taxon>Anura</taxon>
        <taxon>Neobatrachia</taxon>
        <taxon>Hyloidea</taxon>
        <taxon>Leptodactylidae</taxon>
        <taxon>Leiuperinae</taxon>
        <taxon>Engystomops</taxon>
    </lineage>
</organism>
<dbReference type="AlphaFoldDB" id="A0AAV6Z6F3"/>